<feature type="binding site" evidence="7">
    <location>
        <position position="306"/>
    </location>
    <ligand>
        <name>Zn(2+)</name>
        <dbReference type="ChEBI" id="CHEBI:29105"/>
    </ligand>
</feature>
<reference evidence="11" key="1">
    <citation type="submission" date="2017-03" db="EMBL/GenBank/DDBJ databases">
        <title>The new red algal subphylum Proteorhodophytina comprises the largest and most divergent plastid genomes known.</title>
        <authorList>
            <person name="Munoz-Gomez S.A."/>
            <person name="Mejia-Franco F.G."/>
            <person name="Durnin K."/>
            <person name="Morgan C."/>
            <person name="Grisdale C.J."/>
            <person name="Archibald J.M."/>
            <person name="Slamovits C.H."/>
        </authorList>
    </citation>
    <scope>NUCLEOTIDE SEQUENCE</scope>
    <source>
        <strain evidence="11">UTEX LB2858</strain>
    </source>
</reference>
<gene>
    <name evidence="7 11" type="primary">rpoC2</name>
</gene>
<comment type="similarity">
    <text evidence="7">Belongs to the RNA polymerase beta' chain family. RpoC2 subfamily.</text>
</comment>
<feature type="domain" description="RNA polymerase Rpb1" evidence="8">
    <location>
        <begin position="6"/>
        <end position="67"/>
    </location>
</feature>
<evidence type="ECO:0000256" key="4">
    <source>
        <dbReference type="ARBA" id="ARBA00022723"/>
    </source>
</evidence>
<dbReference type="PANTHER" id="PTHR19376:SF68">
    <property type="entry name" value="DNA-DIRECTED RNA POLYMERASE SUBUNIT BETA"/>
    <property type="match status" value="1"/>
</dbReference>
<feature type="binding site" evidence="7">
    <location>
        <position position="303"/>
    </location>
    <ligand>
        <name>Zn(2+)</name>
        <dbReference type="ChEBI" id="CHEBI:29105"/>
    </ligand>
</feature>
<keyword evidence="4 7" id="KW-0479">Metal-binding</keyword>
<dbReference type="Gene3D" id="1.10.1790.20">
    <property type="match status" value="1"/>
</dbReference>
<evidence type="ECO:0000256" key="2">
    <source>
        <dbReference type="ARBA" id="ARBA00022679"/>
    </source>
</evidence>
<feature type="binding site" evidence="7">
    <location>
        <position position="296"/>
    </location>
    <ligand>
        <name>Zn(2+)</name>
        <dbReference type="ChEBI" id="CHEBI:29105"/>
    </ligand>
</feature>
<dbReference type="NCBIfam" id="TIGR02388">
    <property type="entry name" value="rpoC2_cyan"/>
    <property type="match status" value="1"/>
</dbReference>
<keyword evidence="3 7" id="KW-0548">Nucleotidyltransferase</keyword>
<evidence type="ECO:0000256" key="5">
    <source>
        <dbReference type="ARBA" id="ARBA00022833"/>
    </source>
</evidence>
<keyword evidence="11" id="KW-0150">Chloroplast</keyword>
<keyword evidence="11" id="KW-0934">Plastid</keyword>
<dbReference type="AlphaFoldDB" id="A0A1X9PV86"/>
<dbReference type="GO" id="GO:0008270">
    <property type="term" value="F:zinc ion binding"/>
    <property type="evidence" value="ECO:0007669"/>
    <property type="project" value="UniProtKB-UniRule"/>
</dbReference>
<evidence type="ECO:0000256" key="3">
    <source>
        <dbReference type="ARBA" id="ARBA00022695"/>
    </source>
</evidence>
<sequence length="1243" mass="140745">MQKEYQNIINKWSFLNEVMDKAQLKKLIAWSFRNYGIARAANMADQLKNLGFYYATKAGISLSLEDLKIPPAKKSLLEHTFEHVKKAELKYYRGQITSVERFQAVIDTWNNASELLKKEVIQYFNKSDPLNSIYMMAFSGARGNIPQVRQLVGMRGLMSDPQGQIIDLPIASNFREGLTVTEYFISSYGARKGLVDTALRTADSGYLTRRLVDVAQDVIIRDEDCGTNQGIVINLTAKTYDQLEQLITGRVLAEDLYDIVIHKFIAYAKKDIDPELVNKIQEANLQYIIVRSPLTCESRTSVCQICYGWSLAHGKIVDLGEAVGVIAAQSIGEPGTQLTMRTFHTGGVFTGELANQIYAPYDGIVQYPTHYKLKPVRTRHGDSAFVTYGNFELSFMNLNNYKIIIKFKEGTILYVQNNAKLKKGQLIGESAIKNKFTTEKAQRYLVSDIAGKIHFADLIIEEININNSITRIAKKDGLIWVLSSQIYGIPDSAKILVTKNQIINTGNIIAQSQSFNKYSGIARLVKDNVLSECYKQNIDAVQVIVSSTIFSSLNVYLLDKSGSSTNPDYIVTTPCNQTLKLQVIPFSKLEHNQVVAVLDSTIYLTNTGGIIKYLDLPTCRDTVNDDTYNILGSGYILWIPEETHEIDKDSSLLLVENNQEIEAGTEIFKNIFSSQSGIIEVIRKDDIVNEIIIKPGKLYPIDNFHIFNNKVRGFVRPGEYLHPNINTDKLSYWEYLEYNNNYYILLRPVIVYSIPELVSFFSLSFQQSFCDFSEFKLVRKILFKDGGRIKSIKGVKLIQTEIILQINNFDPKLTTCIELSKVSHQPYLFKLALVSFENIPIEQDFSNTINTLNRITKILIKDEQFVESGTVVAKTEIVCNNQGIIEEISSESQKSRRVALLTRGDVNIIHFSNNNLIKPKIKIGDWVYAGDNLGIGICNIVSSGQIIDLNENYVIIRIARPYLVSFDTILYVDNNDLIQSNEILASLIFERIKTGDIVQGLPKIEEILEARKKTDSYFSPHRLLKSLFFRYLLYENFSLYDAAKMSLQNIQLLLVKEIQSVYHSQKVNIDNKHIEVIIKQMASKVKIIHGGSTGYLPGEFIELQKINNVNSIMAFMNKQYAVYEPILLGITKASLNTDSFISAASFQETTKVLTEAALGSKFDWLKGLKENVIIGRLIPAGTGFNSYTPKHIILSNIKNRTKKHFNRSVKKYAHNNNSLDDIILDDRTARTYSIFNSKLDEVN</sequence>
<dbReference type="InterPro" id="IPR007066">
    <property type="entry name" value="RNA_pol_Rpb1_3"/>
</dbReference>
<feature type="binding site" evidence="7">
    <location>
        <position position="225"/>
    </location>
    <ligand>
        <name>Zn(2+)</name>
        <dbReference type="ChEBI" id="CHEBI:29105"/>
    </ligand>
</feature>
<keyword evidence="2 7" id="KW-0808">Transferase</keyword>
<geneLocation type="chloroplast" evidence="11"/>
<dbReference type="EMBL" id="KY709208">
    <property type="protein sequence ID" value="ARO90623.1"/>
    <property type="molecule type" value="Genomic_DNA"/>
</dbReference>
<dbReference type="GO" id="GO:0003899">
    <property type="term" value="F:DNA-directed RNA polymerase activity"/>
    <property type="evidence" value="ECO:0007669"/>
    <property type="project" value="UniProtKB-UniRule"/>
</dbReference>
<evidence type="ECO:0000256" key="7">
    <source>
        <dbReference type="HAMAP-Rule" id="MF_01324"/>
    </source>
</evidence>
<dbReference type="InterPro" id="IPR045867">
    <property type="entry name" value="DNA-dir_RpoC_beta_prime"/>
</dbReference>
<comment type="subunit">
    <text evidence="7">In plastids the minimal PEP RNA polymerase catalytic core is composed of four subunits: alpha, beta, beta', and beta''. When a (nuclear-encoded) sigma factor is associated with the core the holoenzyme is formed, which can initiate transcription.</text>
</comment>
<evidence type="ECO:0000256" key="1">
    <source>
        <dbReference type="ARBA" id="ARBA00022478"/>
    </source>
</evidence>
<dbReference type="InterPro" id="IPR038120">
    <property type="entry name" value="Rpb1_funnel_sf"/>
</dbReference>
<dbReference type="Pfam" id="PF04998">
    <property type="entry name" value="RNA_pol_Rpb1_5"/>
    <property type="match status" value="2"/>
</dbReference>
<comment type="subcellular location">
    <subcellularLocation>
        <location evidence="7">Plastid</location>
        <location evidence="7">Chloroplast</location>
    </subcellularLocation>
</comment>
<dbReference type="InterPro" id="IPR007083">
    <property type="entry name" value="RNA_pol_Rpb1_4"/>
</dbReference>
<evidence type="ECO:0000313" key="11">
    <source>
        <dbReference type="EMBL" id="ARO90623.1"/>
    </source>
</evidence>
<keyword evidence="1 7" id="KW-0240">DNA-directed RNA polymerase</keyword>
<dbReference type="GO" id="GO:0009507">
    <property type="term" value="C:chloroplast"/>
    <property type="evidence" value="ECO:0007669"/>
    <property type="project" value="UniProtKB-SubCell"/>
</dbReference>
<dbReference type="GO" id="GO:0006351">
    <property type="term" value="P:DNA-templated transcription"/>
    <property type="evidence" value="ECO:0007669"/>
    <property type="project" value="UniProtKB-UniRule"/>
</dbReference>
<dbReference type="GO" id="GO:0003677">
    <property type="term" value="F:DNA binding"/>
    <property type="evidence" value="ECO:0007669"/>
    <property type="project" value="UniProtKB-UniRule"/>
</dbReference>
<dbReference type="GO" id="GO:0000428">
    <property type="term" value="C:DNA-directed RNA polymerase complex"/>
    <property type="evidence" value="ECO:0007669"/>
    <property type="project" value="UniProtKB-KW"/>
</dbReference>
<organism evidence="11">
    <name type="scientific">Boldia erythrosiphon</name>
    <dbReference type="NCBI Taxonomy" id="74908"/>
    <lineage>
        <taxon>Eukaryota</taxon>
        <taxon>Rhodophyta</taxon>
        <taxon>Compsopogonophyceae</taxon>
        <taxon>Compsopogonales</taxon>
        <taxon>Boldiaceae</taxon>
        <taxon>Boldia</taxon>
    </lineage>
</organism>
<evidence type="ECO:0000259" key="8">
    <source>
        <dbReference type="Pfam" id="PF04983"/>
    </source>
</evidence>
<dbReference type="EC" id="2.7.7.6" evidence="7"/>
<evidence type="ECO:0000256" key="6">
    <source>
        <dbReference type="ARBA" id="ARBA00023163"/>
    </source>
</evidence>
<accession>A0A1X9PV86</accession>
<dbReference type="InterPro" id="IPR042102">
    <property type="entry name" value="RNA_pol_Rpb1_3_sf"/>
</dbReference>
<evidence type="ECO:0000259" key="9">
    <source>
        <dbReference type="Pfam" id="PF04998"/>
    </source>
</evidence>
<dbReference type="GeneID" id="32891442"/>
<comment type="catalytic activity">
    <reaction evidence="7">
        <text>RNA(n) + a ribonucleoside 5'-triphosphate = RNA(n+1) + diphosphate</text>
        <dbReference type="Rhea" id="RHEA:21248"/>
        <dbReference type="Rhea" id="RHEA-COMP:14527"/>
        <dbReference type="Rhea" id="RHEA-COMP:17342"/>
        <dbReference type="ChEBI" id="CHEBI:33019"/>
        <dbReference type="ChEBI" id="CHEBI:61557"/>
        <dbReference type="ChEBI" id="CHEBI:140395"/>
        <dbReference type="EC" id="2.7.7.6"/>
    </reaction>
</comment>
<feature type="domain" description="RNA polymerase Rpb1" evidence="9">
    <location>
        <begin position="177"/>
        <end position="506"/>
    </location>
</feature>
<dbReference type="Gene3D" id="1.10.132.30">
    <property type="match status" value="1"/>
</dbReference>
<protein>
    <recommendedName>
        <fullName evidence="7">DNA-directed RNA polymerase subunit beta''</fullName>
        <ecNumber evidence="7">2.7.7.6</ecNumber>
    </recommendedName>
    <alternativeName>
        <fullName evidence="7">PEP</fullName>
    </alternativeName>
    <alternativeName>
        <fullName evidence="7">Plastid-encoded RNA polymerase subunit beta''</fullName>
        <shortName evidence="7">RNA polymerase subunit beta''</shortName>
    </alternativeName>
</protein>
<keyword evidence="6 7" id="KW-0804">Transcription</keyword>
<dbReference type="FunFam" id="1.10.150.390:FF:000002">
    <property type="entry name" value="DNA-directed RNA polymerase subunit beta"/>
    <property type="match status" value="1"/>
</dbReference>
<proteinExistence type="inferred from homology"/>
<feature type="domain" description="RNA polymerase Rpb1" evidence="9">
    <location>
        <begin position="1047"/>
        <end position="1132"/>
    </location>
</feature>
<feature type="domain" description="RNA polymerase Rpb1" evidence="10">
    <location>
        <begin position="96"/>
        <end position="175"/>
    </location>
</feature>
<name>A0A1X9PV86_9RHOD</name>
<comment type="cofactor">
    <cofactor evidence="7">
        <name>Zn(2+)</name>
        <dbReference type="ChEBI" id="CHEBI:29105"/>
    </cofactor>
    <text evidence="7">Binds 1 Zn(2+) ion per subunit.</text>
</comment>
<dbReference type="InterPro" id="IPR012756">
    <property type="entry name" value="DNA-dir_RpoC2_beta_pp"/>
</dbReference>
<dbReference type="SUPFAM" id="SSF64484">
    <property type="entry name" value="beta and beta-prime subunits of DNA dependent RNA-polymerase"/>
    <property type="match status" value="1"/>
</dbReference>
<dbReference type="PANTHER" id="PTHR19376">
    <property type="entry name" value="DNA-DIRECTED RNA POLYMERASE"/>
    <property type="match status" value="1"/>
</dbReference>
<dbReference type="Gene3D" id="1.10.274.100">
    <property type="entry name" value="RNA polymerase Rpb1, domain 3"/>
    <property type="match status" value="1"/>
</dbReference>
<dbReference type="RefSeq" id="YP_009369935.1">
    <property type="nucleotide sequence ID" value="NC_034776.1"/>
</dbReference>
<comment type="function">
    <text evidence="7">DNA-dependent RNA polymerase catalyzes the transcription of DNA into RNA using the four ribonucleoside triphosphates as substrates.</text>
</comment>
<keyword evidence="5 7" id="KW-0862">Zinc</keyword>
<dbReference type="InterPro" id="IPR007081">
    <property type="entry name" value="RNA_pol_Rpb1_5"/>
</dbReference>
<dbReference type="Pfam" id="PF05000">
    <property type="entry name" value="RNA_pol_Rpb1_4"/>
    <property type="match status" value="1"/>
</dbReference>
<dbReference type="Pfam" id="PF04983">
    <property type="entry name" value="RNA_pol_Rpb1_3"/>
    <property type="match status" value="1"/>
</dbReference>
<dbReference type="CDD" id="cd02655">
    <property type="entry name" value="RNAP_beta'_C"/>
    <property type="match status" value="1"/>
</dbReference>
<evidence type="ECO:0000259" key="10">
    <source>
        <dbReference type="Pfam" id="PF05000"/>
    </source>
</evidence>
<dbReference type="Gene3D" id="1.10.150.390">
    <property type="match status" value="1"/>
</dbReference>
<dbReference type="HAMAP" id="MF_01324">
    <property type="entry name" value="RNApol_bact_RpoC2"/>
    <property type="match status" value="1"/>
</dbReference>